<dbReference type="EMBL" id="FNFB01000014">
    <property type="protein sequence ID" value="SDL02951.1"/>
    <property type="molecule type" value="Genomic_DNA"/>
</dbReference>
<keyword evidence="2" id="KW-1185">Reference proteome</keyword>
<dbReference type="AlphaFoldDB" id="A0A1G9GQI5"/>
<dbReference type="RefSeq" id="WP_176903232.1">
    <property type="nucleotide sequence ID" value="NZ_FNFB01000014.1"/>
</dbReference>
<proteinExistence type="predicted"/>
<evidence type="ECO:0000313" key="1">
    <source>
        <dbReference type="EMBL" id="SDL02951.1"/>
    </source>
</evidence>
<accession>A0A1G9GQI5</accession>
<evidence type="ECO:0008006" key="3">
    <source>
        <dbReference type="Google" id="ProtNLM"/>
    </source>
</evidence>
<dbReference type="STRING" id="683260.SAMN05421874_114183"/>
<reference evidence="1 2" key="1">
    <citation type="submission" date="2016-10" db="EMBL/GenBank/DDBJ databases">
        <authorList>
            <person name="de Groot N.N."/>
        </authorList>
    </citation>
    <scope>NUCLEOTIDE SEQUENCE [LARGE SCALE GENOMIC DNA]</scope>
    <source>
        <strain evidence="1 2">CGMCC 4.5681</strain>
    </source>
</reference>
<organism evidence="1 2">
    <name type="scientific">Nonomuraea maritima</name>
    <dbReference type="NCBI Taxonomy" id="683260"/>
    <lineage>
        <taxon>Bacteria</taxon>
        <taxon>Bacillati</taxon>
        <taxon>Actinomycetota</taxon>
        <taxon>Actinomycetes</taxon>
        <taxon>Streptosporangiales</taxon>
        <taxon>Streptosporangiaceae</taxon>
        <taxon>Nonomuraea</taxon>
    </lineage>
</organism>
<gene>
    <name evidence="1" type="ORF">SAMN05421874_114183</name>
</gene>
<name>A0A1G9GQI5_9ACTN</name>
<dbReference type="Proteomes" id="UP000198683">
    <property type="component" value="Unassembled WGS sequence"/>
</dbReference>
<sequence length="82" mass="8952">MRRSHCGCRARKALAGMAGKLPAGDPAAAAQALLRIVDADHPPLRVLLGQGFYPMIQQAYADRLKLWDDWQDLAVEAHGRAC</sequence>
<evidence type="ECO:0000313" key="2">
    <source>
        <dbReference type="Proteomes" id="UP000198683"/>
    </source>
</evidence>
<protein>
    <recommendedName>
        <fullName evidence="3">Short chain dehydrogenase</fullName>
    </recommendedName>
</protein>